<name>A0A2P2R3T2_RHIMU</name>
<reference evidence="1" key="1">
    <citation type="submission" date="2018-02" db="EMBL/GenBank/DDBJ databases">
        <title>Rhizophora mucronata_Transcriptome.</title>
        <authorList>
            <person name="Meera S.P."/>
            <person name="Sreeshan A."/>
            <person name="Augustine A."/>
        </authorList>
    </citation>
    <scope>NUCLEOTIDE SEQUENCE</scope>
    <source>
        <tissue evidence="1">Leaf</tissue>
    </source>
</reference>
<dbReference type="AlphaFoldDB" id="A0A2P2R3T2"/>
<organism evidence="1">
    <name type="scientific">Rhizophora mucronata</name>
    <name type="common">Asiatic mangrove</name>
    <dbReference type="NCBI Taxonomy" id="61149"/>
    <lineage>
        <taxon>Eukaryota</taxon>
        <taxon>Viridiplantae</taxon>
        <taxon>Streptophyta</taxon>
        <taxon>Embryophyta</taxon>
        <taxon>Tracheophyta</taxon>
        <taxon>Spermatophyta</taxon>
        <taxon>Magnoliopsida</taxon>
        <taxon>eudicotyledons</taxon>
        <taxon>Gunneridae</taxon>
        <taxon>Pentapetalae</taxon>
        <taxon>rosids</taxon>
        <taxon>fabids</taxon>
        <taxon>Malpighiales</taxon>
        <taxon>Rhizophoraceae</taxon>
        <taxon>Rhizophora</taxon>
    </lineage>
</organism>
<proteinExistence type="predicted"/>
<sequence length="30" mass="3293">MFVSMSLKQRECGGKCLSAALHLMQLLILA</sequence>
<evidence type="ECO:0000313" key="1">
    <source>
        <dbReference type="EMBL" id="MBX73827.1"/>
    </source>
</evidence>
<protein>
    <submittedName>
        <fullName evidence="1">Uncharacterized protein</fullName>
    </submittedName>
</protein>
<dbReference type="EMBL" id="GGEC01093343">
    <property type="protein sequence ID" value="MBX73827.1"/>
    <property type="molecule type" value="Transcribed_RNA"/>
</dbReference>
<accession>A0A2P2R3T2</accession>